<sequence>MEDNTPKAPFLRRRTWRLSPPTAYYWRSLANFVTMQRSKLGPKSVQTCHAFQKLEAVLATGGRWAHATDVPSQETPEIEET</sequence>
<dbReference type="Proteomes" id="UP000504609">
    <property type="component" value="Unplaced"/>
</dbReference>
<dbReference type="RefSeq" id="XP_022963482.1">
    <property type="nucleotide sequence ID" value="XM_023107714.1"/>
</dbReference>
<reference evidence="2" key="1">
    <citation type="submission" date="2025-08" db="UniProtKB">
        <authorList>
            <consortium name="RefSeq"/>
        </authorList>
    </citation>
    <scope>IDENTIFICATION</scope>
    <source>
        <tissue evidence="2">Young leaves</tissue>
    </source>
</reference>
<organism evidence="1 2">
    <name type="scientific">Cucurbita moschata</name>
    <name type="common">Winter crookneck squash</name>
    <name type="synonym">Cucurbita pepo var. moschata</name>
    <dbReference type="NCBI Taxonomy" id="3662"/>
    <lineage>
        <taxon>Eukaryota</taxon>
        <taxon>Viridiplantae</taxon>
        <taxon>Streptophyta</taxon>
        <taxon>Embryophyta</taxon>
        <taxon>Tracheophyta</taxon>
        <taxon>Spermatophyta</taxon>
        <taxon>Magnoliopsida</taxon>
        <taxon>eudicotyledons</taxon>
        <taxon>Gunneridae</taxon>
        <taxon>Pentapetalae</taxon>
        <taxon>rosids</taxon>
        <taxon>fabids</taxon>
        <taxon>Cucurbitales</taxon>
        <taxon>Cucurbitaceae</taxon>
        <taxon>Cucurbiteae</taxon>
        <taxon>Cucurbita</taxon>
    </lineage>
</organism>
<name>A0A6J1HFD6_CUCMO</name>
<keyword evidence="1" id="KW-1185">Reference proteome</keyword>
<dbReference type="AlphaFoldDB" id="A0A6J1HFD6"/>
<proteinExistence type="predicted"/>
<evidence type="ECO:0000313" key="2">
    <source>
        <dbReference type="RefSeq" id="XP_022963482.1"/>
    </source>
</evidence>
<dbReference type="GeneID" id="111463801"/>
<protein>
    <submittedName>
        <fullName evidence="2">Uncharacterized protein LOC111463801 isoform X5</fullName>
    </submittedName>
</protein>
<gene>
    <name evidence="2" type="primary">LOC111463801</name>
</gene>
<evidence type="ECO:0000313" key="1">
    <source>
        <dbReference type="Proteomes" id="UP000504609"/>
    </source>
</evidence>
<accession>A0A6J1HFD6</accession>